<dbReference type="InterPro" id="IPR013022">
    <property type="entry name" value="Xyl_isomerase-like_TIM-brl"/>
</dbReference>
<dbReference type="InterPro" id="IPR050312">
    <property type="entry name" value="IolE/XylAMocC-like"/>
</dbReference>
<feature type="domain" description="Xylose isomerase-like TIM barrel" evidence="1">
    <location>
        <begin position="32"/>
        <end position="281"/>
    </location>
</feature>
<dbReference type="PANTHER" id="PTHR12110">
    <property type="entry name" value="HYDROXYPYRUVATE ISOMERASE"/>
    <property type="match status" value="1"/>
</dbReference>
<accession>A0A6N6VXC8</accession>
<dbReference type="PANTHER" id="PTHR12110:SF41">
    <property type="entry name" value="INOSOSE DEHYDRATASE"/>
    <property type="match status" value="1"/>
</dbReference>
<dbReference type="GO" id="GO:0050114">
    <property type="term" value="F:myo-inosose-2 dehydratase activity"/>
    <property type="evidence" value="ECO:0007669"/>
    <property type="project" value="UniProtKB-EC"/>
</dbReference>
<dbReference type="InterPro" id="IPR030823">
    <property type="entry name" value="IolE/MocC"/>
</dbReference>
<keyword evidence="3" id="KW-1185">Reference proteome</keyword>
<comment type="caution">
    <text evidence="2">The sequence shown here is derived from an EMBL/GenBank/DDBJ whole genome shotgun (WGS) entry which is preliminary data.</text>
</comment>
<dbReference type="NCBIfam" id="TIGR04379">
    <property type="entry name" value="myo_inos_iolE"/>
    <property type="match status" value="1"/>
</dbReference>
<dbReference type="EMBL" id="WFLM01000001">
    <property type="protein sequence ID" value="KAB8040367.1"/>
    <property type="molecule type" value="Genomic_DNA"/>
</dbReference>
<sequence length="300" mass="33639">MSKIRLGINPITWSNDDDPTLGGHTPLTTCLEETKKAGFSGTELGGKFPRKPNELKNILAEFDLELVSGWFDGHIAERNVEAEFDAIMPHLYLLKELNANVVVYADVSYRQKDWLFEPISERPKLKTNEWEIYGNKITKLANLIKDFGLNMSFHHHMGTIIETDKEIDLLIENTGSSVGLLLDTGHCVFSGGSPKEIVIKHAKRINHVHCKDIRKSKLEKIILNKTSFMESIHDGIFTVPGDGFINFADILSVLAAQNYQGWLVVEAEQDPNKAHPLTYAKMGYQNLKKLALEAGLIVAN</sequence>
<proteinExistence type="predicted"/>
<keyword evidence="2" id="KW-0456">Lyase</keyword>
<dbReference type="EC" id="4.2.1.44" evidence="2"/>
<organism evidence="2 3">
    <name type="scientific">Silvanigrella paludirubra</name>
    <dbReference type="NCBI Taxonomy" id="2499159"/>
    <lineage>
        <taxon>Bacteria</taxon>
        <taxon>Pseudomonadati</taxon>
        <taxon>Bdellovibrionota</taxon>
        <taxon>Oligoflexia</taxon>
        <taxon>Silvanigrellales</taxon>
        <taxon>Silvanigrellaceae</taxon>
        <taxon>Silvanigrella</taxon>
    </lineage>
</organism>
<name>A0A6N6VXC8_9BACT</name>
<evidence type="ECO:0000313" key="3">
    <source>
        <dbReference type="Proteomes" id="UP000437748"/>
    </source>
</evidence>
<dbReference type="RefSeq" id="WP_153417881.1">
    <property type="nucleotide sequence ID" value="NZ_WFLM01000001.1"/>
</dbReference>
<dbReference type="Proteomes" id="UP000437748">
    <property type="component" value="Unassembled WGS sequence"/>
</dbReference>
<evidence type="ECO:0000313" key="2">
    <source>
        <dbReference type="EMBL" id="KAB8040367.1"/>
    </source>
</evidence>
<dbReference type="InterPro" id="IPR036237">
    <property type="entry name" value="Xyl_isomerase-like_sf"/>
</dbReference>
<dbReference type="SUPFAM" id="SSF51658">
    <property type="entry name" value="Xylose isomerase-like"/>
    <property type="match status" value="1"/>
</dbReference>
<reference evidence="2 3" key="1">
    <citation type="submission" date="2019-10" db="EMBL/GenBank/DDBJ databases">
        <title>New species of Slilvanegrellaceae.</title>
        <authorList>
            <person name="Pitt A."/>
            <person name="Hahn M.W."/>
        </authorList>
    </citation>
    <scope>NUCLEOTIDE SEQUENCE [LARGE SCALE GENOMIC DNA]</scope>
    <source>
        <strain evidence="2 3">SP-Ram-0.45-NSY-1</strain>
    </source>
</reference>
<dbReference type="Pfam" id="PF01261">
    <property type="entry name" value="AP_endonuc_2"/>
    <property type="match status" value="1"/>
</dbReference>
<gene>
    <name evidence="2" type="primary">iolE</name>
    <name evidence="2" type="ORF">GCL60_00180</name>
</gene>
<protein>
    <submittedName>
        <fullName evidence="2">Myo-inosose-2 dehydratase</fullName>
        <ecNumber evidence="2">4.2.1.44</ecNumber>
    </submittedName>
</protein>
<dbReference type="Gene3D" id="3.20.20.150">
    <property type="entry name" value="Divalent-metal-dependent TIM barrel enzymes"/>
    <property type="match status" value="1"/>
</dbReference>
<dbReference type="AlphaFoldDB" id="A0A6N6VXC8"/>
<dbReference type="OrthoDB" id="9804047at2"/>
<evidence type="ECO:0000259" key="1">
    <source>
        <dbReference type="Pfam" id="PF01261"/>
    </source>
</evidence>